<evidence type="ECO:0000313" key="2">
    <source>
        <dbReference type="EMBL" id="GIY50205.1"/>
    </source>
</evidence>
<proteinExistence type="predicted"/>
<dbReference type="EMBL" id="BPLQ01010363">
    <property type="protein sequence ID" value="GIY50205.1"/>
    <property type="molecule type" value="Genomic_DNA"/>
</dbReference>
<dbReference type="Proteomes" id="UP001054837">
    <property type="component" value="Unassembled WGS sequence"/>
</dbReference>
<name>A0AAV4TWY4_9ARAC</name>
<comment type="caution">
    <text evidence="2">The sequence shown here is derived from an EMBL/GenBank/DDBJ whole genome shotgun (WGS) entry which is preliminary data.</text>
</comment>
<accession>A0AAV4TWY4</accession>
<protein>
    <submittedName>
        <fullName evidence="2">Uncharacterized protein</fullName>
    </submittedName>
</protein>
<feature type="region of interest" description="Disordered" evidence="1">
    <location>
        <begin position="54"/>
        <end position="73"/>
    </location>
</feature>
<dbReference type="AlphaFoldDB" id="A0AAV4TWY4"/>
<organism evidence="2 3">
    <name type="scientific">Caerostris darwini</name>
    <dbReference type="NCBI Taxonomy" id="1538125"/>
    <lineage>
        <taxon>Eukaryota</taxon>
        <taxon>Metazoa</taxon>
        <taxon>Ecdysozoa</taxon>
        <taxon>Arthropoda</taxon>
        <taxon>Chelicerata</taxon>
        <taxon>Arachnida</taxon>
        <taxon>Araneae</taxon>
        <taxon>Araneomorphae</taxon>
        <taxon>Entelegynae</taxon>
        <taxon>Araneoidea</taxon>
        <taxon>Araneidae</taxon>
        <taxon>Caerostris</taxon>
    </lineage>
</organism>
<evidence type="ECO:0000313" key="3">
    <source>
        <dbReference type="Proteomes" id="UP001054837"/>
    </source>
</evidence>
<gene>
    <name evidence="2" type="ORF">CDAR_318931</name>
</gene>
<evidence type="ECO:0000256" key="1">
    <source>
        <dbReference type="SAM" id="MobiDB-lite"/>
    </source>
</evidence>
<reference evidence="2 3" key="1">
    <citation type="submission" date="2021-06" db="EMBL/GenBank/DDBJ databases">
        <title>Caerostris darwini draft genome.</title>
        <authorList>
            <person name="Kono N."/>
            <person name="Arakawa K."/>
        </authorList>
    </citation>
    <scope>NUCLEOTIDE SEQUENCE [LARGE SCALE GENOMIC DNA]</scope>
</reference>
<sequence>MFGFAVPLTSDQSTFADRLSIGHRSPLGRGRPHQRLLRDFPFCRIARITRRRGFETAHSSHGEHAQSDSTLSPDTRFKSWKALLGPRRIVSMIIYLFLHSKRDFY</sequence>
<keyword evidence="3" id="KW-1185">Reference proteome</keyword>
<feature type="compositionally biased region" description="Basic and acidic residues" evidence="1">
    <location>
        <begin position="54"/>
        <end position="66"/>
    </location>
</feature>